<keyword evidence="5 13" id="KW-0436">Ligase</keyword>
<evidence type="ECO:0000313" key="25">
    <source>
        <dbReference type="Proteomes" id="UP000288073"/>
    </source>
</evidence>
<dbReference type="Proteomes" id="UP000288347">
    <property type="component" value="Unassembled WGS sequence"/>
</dbReference>
<comment type="subunit">
    <text evidence="3 13">Tetramer of two alpha and two beta subunits.</text>
</comment>
<dbReference type="Proteomes" id="UP000288082">
    <property type="component" value="Unassembled WGS sequence"/>
</dbReference>
<dbReference type="Proteomes" id="UP000288073">
    <property type="component" value="Unassembled WGS sequence"/>
</dbReference>
<keyword evidence="14" id="KW-0175">Coiled coil</keyword>
<dbReference type="SUPFAM" id="SSF46589">
    <property type="entry name" value="tRNA-binding arm"/>
    <property type="match status" value="1"/>
</dbReference>
<dbReference type="Pfam" id="PF01409">
    <property type="entry name" value="tRNA-synt_2d"/>
    <property type="match status" value="1"/>
</dbReference>
<evidence type="ECO:0000256" key="7">
    <source>
        <dbReference type="ARBA" id="ARBA00022741"/>
    </source>
</evidence>
<dbReference type="EMBL" id="PEMN01000067">
    <property type="protein sequence ID" value="RTI19577.1"/>
    <property type="molecule type" value="Genomic_DNA"/>
</dbReference>
<evidence type="ECO:0000256" key="1">
    <source>
        <dbReference type="ARBA" id="ARBA00004496"/>
    </source>
</evidence>
<evidence type="ECO:0000256" key="2">
    <source>
        <dbReference type="ARBA" id="ARBA00010207"/>
    </source>
</evidence>
<comment type="caution">
    <text evidence="17">The sequence shown here is derived from an EMBL/GenBank/DDBJ whole genome shotgun (WGS) entry which is preliminary data.</text>
</comment>
<comment type="cofactor">
    <cofactor evidence="13">
        <name>Mg(2+)</name>
        <dbReference type="ChEBI" id="CHEBI:18420"/>
    </cofactor>
    <text evidence="13">Binds 2 magnesium ions per tetramer.</text>
</comment>
<evidence type="ECO:0000256" key="5">
    <source>
        <dbReference type="ARBA" id="ARBA00022598"/>
    </source>
</evidence>
<proteinExistence type="inferred from homology"/>
<comment type="similarity">
    <text evidence="2 13">Belongs to the class-II aminoacyl-tRNA synthetase family. Phe-tRNA synthetase alpha subunit type 1 subfamily.</text>
</comment>
<dbReference type="NCBIfam" id="TIGR00468">
    <property type="entry name" value="pheS"/>
    <property type="match status" value="1"/>
</dbReference>
<feature type="domain" description="Aminoacyl-transfer RNA synthetases class-II family profile" evidence="15">
    <location>
        <begin position="65"/>
        <end position="347"/>
    </location>
</feature>
<evidence type="ECO:0000256" key="13">
    <source>
        <dbReference type="HAMAP-Rule" id="MF_00281"/>
    </source>
</evidence>
<dbReference type="HAMAP" id="MF_00281">
    <property type="entry name" value="Phe_tRNA_synth_alpha1"/>
    <property type="match status" value="1"/>
</dbReference>
<evidence type="ECO:0000313" key="24">
    <source>
        <dbReference type="Proteomes" id="UP000287439"/>
    </source>
</evidence>
<dbReference type="SUPFAM" id="SSF55681">
    <property type="entry name" value="Class II aaRS and biotin synthetases"/>
    <property type="match status" value="1"/>
</dbReference>
<dbReference type="GO" id="GO:0005524">
    <property type="term" value="F:ATP binding"/>
    <property type="evidence" value="ECO:0007669"/>
    <property type="project" value="UniProtKB-UniRule"/>
</dbReference>
<evidence type="ECO:0000313" key="22">
    <source>
        <dbReference type="Proteomes" id="UP000286734"/>
    </source>
</evidence>
<comment type="catalytic activity">
    <reaction evidence="12 13">
        <text>tRNA(Phe) + L-phenylalanine + ATP = L-phenylalanyl-tRNA(Phe) + AMP + diphosphate + H(+)</text>
        <dbReference type="Rhea" id="RHEA:19413"/>
        <dbReference type="Rhea" id="RHEA-COMP:9668"/>
        <dbReference type="Rhea" id="RHEA-COMP:9699"/>
        <dbReference type="ChEBI" id="CHEBI:15378"/>
        <dbReference type="ChEBI" id="CHEBI:30616"/>
        <dbReference type="ChEBI" id="CHEBI:33019"/>
        <dbReference type="ChEBI" id="CHEBI:58095"/>
        <dbReference type="ChEBI" id="CHEBI:78442"/>
        <dbReference type="ChEBI" id="CHEBI:78531"/>
        <dbReference type="ChEBI" id="CHEBI:456215"/>
        <dbReference type="EC" id="6.1.1.20"/>
    </reaction>
</comment>
<dbReference type="EMBL" id="PELP01000071">
    <property type="protein sequence ID" value="RTH06461.1"/>
    <property type="molecule type" value="Genomic_DNA"/>
</dbReference>
<evidence type="ECO:0000313" key="27">
    <source>
        <dbReference type="Proteomes" id="UP000288347"/>
    </source>
</evidence>
<evidence type="ECO:0000259" key="15">
    <source>
        <dbReference type="PROSITE" id="PS50862"/>
    </source>
</evidence>
<dbReference type="EC" id="6.1.1.20" evidence="13"/>
<dbReference type="Proteomes" id="UP000287439">
    <property type="component" value="Unassembled WGS sequence"/>
</dbReference>
<keyword evidence="10 13" id="KW-0648">Protein biosynthesis</keyword>
<dbReference type="EMBL" id="PEMG01000201">
    <property type="protein sequence ID" value="RTI08342.1"/>
    <property type="molecule type" value="Genomic_DNA"/>
</dbReference>
<dbReference type="EMBL" id="PELV01000051">
    <property type="protein sequence ID" value="RTH20455.1"/>
    <property type="molecule type" value="Genomic_DNA"/>
</dbReference>
<evidence type="ECO:0000313" key="21">
    <source>
        <dbReference type="EMBL" id="RTI19577.1"/>
    </source>
</evidence>
<evidence type="ECO:0000256" key="10">
    <source>
        <dbReference type="ARBA" id="ARBA00022917"/>
    </source>
</evidence>
<evidence type="ECO:0000256" key="14">
    <source>
        <dbReference type="SAM" id="Coils"/>
    </source>
</evidence>
<keyword evidence="4 13" id="KW-0963">Cytoplasm</keyword>
<protein>
    <recommendedName>
        <fullName evidence="13">Phenylalanine--tRNA ligase alpha subunit</fullName>
        <ecNumber evidence="13">6.1.1.20</ecNumber>
    </recommendedName>
    <alternativeName>
        <fullName evidence="13">Phenylalanyl-tRNA synthetase alpha subunit</fullName>
        <shortName evidence="13">PheRS</shortName>
    </alternativeName>
</protein>
<dbReference type="GO" id="GO:0000287">
    <property type="term" value="F:magnesium ion binding"/>
    <property type="evidence" value="ECO:0007669"/>
    <property type="project" value="UniProtKB-UniRule"/>
</dbReference>
<evidence type="ECO:0000313" key="23">
    <source>
        <dbReference type="Proteomes" id="UP000287173"/>
    </source>
</evidence>
<dbReference type="PANTHER" id="PTHR11538">
    <property type="entry name" value="PHENYLALANYL-TRNA SYNTHETASE"/>
    <property type="match status" value="1"/>
</dbReference>
<dbReference type="InterPro" id="IPR006195">
    <property type="entry name" value="aa-tRNA-synth_II"/>
</dbReference>
<evidence type="ECO:0000256" key="4">
    <source>
        <dbReference type="ARBA" id="ARBA00022490"/>
    </source>
</evidence>
<evidence type="ECO:0000313" key="19">
    <source>
        <dbReference type="EMBL" id="RTI00113.1"/>
    </source>
</evidence>
<dbReference type="InterPro" id="IPR002319">
    <property type="entry name" value="Phenylalanyl-tRNA_Synthase"/>
</dbReference>
<evidence type="ECO:0000313" key="17">
    <source>
        <dbReference type="EMBL" id="RTH06461.1"/>
    </source>
</evidence>
<gene>
    <name evidence="13" type="primary">pheS</name>
    <name evidence="21" type="ORF">CSW23_03005</name>
    <name evidence="19" type="ORF">CSW29_06455</name>
    <name evidence="20" type="ORF">CSW30_07220</name>
    <name evidence="18" type="ORF">CSW41_02285</name>
    <name evidence="17" type="ORF">CSW47_03375</name>
    <name evidence="16" type="ORF">CSW50_03225</name>
</gene>
<dbReference type="Pfam" id="PF02912">
    <property type="entry name" value="Phe_tRNA-synt_N"/>
    <property type="match status" value="1"/>
</dbReference>
<dbReference type="GO" id="GO:0005737">
    <property type="term" value="C:cytoplasm"/>
    <property type="evidence" value="ECO:0007669"/>
    <property type="project" value="UniProtKB-SubCell"/>
</dbReference>
<evidence type="ECO:0000256" key="6">
    <source>
        <dbReference type="ARBA" id="ARBA00022723"/>
    </source>
</evidence>
<dbReference type="GO" id="GO:0000049">
    <property type="term" value="F:tRNA binding"/>
    <property type="evidence" value="ECO:0007669"/>
    <property type="project" value="InterPro"/>
</dbReference>
<dbReference type="InterPro" id="IPR004529">
    <property type="entry name" value="Phe-tRNA-synth_IIc_asu"/>
</dbReference>
<name>A0A348XP12_THESC</name>
<evidence type="ECO:0000313" key="16">
    <source>
        <dbReference type="EMBL" id="RTH04248.1"/>
    </source>
</evidence>
<dbReference type="GO" id="GO:0004826">
    <property type="term" value="F:phenylalanine-tRNA ligase activity"/>
    <property type="evidence" value="ECO:0007669"/>
    <property type="project" value="UniProtKB-UniRule"/>
</dbReference>
<evidence type="ECO:0000256" key="3">
    <source>
        <dbReference type="ARBA" id="ARBA00011209"/>
    </source>
</evidence>
<dbReference type="EMBL" id="PELM01000070">
    <property type="protein sequence ID" value="RTH04248.1"/>
    <property type="molecule type" value="Genomic_DNA"/>
</dbReference>
<feature type="binding site" evidence="13">
    <location>
        <position position="265"/>
    </location>
    <ligand>
        <name>Mg(2+)</name>
        <dbReference type="ChEBI" id="CHEBI:18420"/>
        <note>shared with beta subunit</note>
    </ligand>
</feature>
<dbReference type="PROSITE" id="PS50862">
    <property type="entry name" value="AA_TRNA_LIGASE_II"/>
    <property type="match status" value="1"/>
</dbReference>
<keyword evidence="7 13" id="KW-0547">Nucleotide-binding</keyword>
<dbReference type="InterPro" id="IPR004188">
    <property type="entry name" value="Phe-tRNA_ligase_II_N"/>
</dbReference>
<evidence type="ECO:0000313" key="18">
    <source>
        <dbReference type="EMBL" id="RTH20455.1"/>
    </source>
</evidence>
<reference evidence="22 23" key="1">
    <citation type="journal article" date="2019" name="Extremophiles">
        <title>Biogeography of thermophiles and predominance of Thermus scotoductus in domestic water heaters.</title>
        <authorList>
            <person name="Wilpiszeski R.L."/>
            <person name="Zhang Z."/>
            <person name="House C.H."/>
        </authorList>
    </citation>
    <scope>NUCLEOTIDE SEQUENCE [LARGE SCALE GENOMIC DNA]</scope>
    <source>
        <strain evidence="21 25">10_S10</strain>
        <strain evidence="19 27">16_S16</strain>
        <strain evidence="20 23">17_S17</strain>
        <strain evidence="18 24">28_S28</strain>
        <strain evidence="17 22">34_S34</strain>
        <strain evidence="16 26">38_S38</strain>
    </source>
</reference>
<evidence type="ECO:0000256" key="11">
    <source>
        <dbReference type="ARBA" id="ARBA00023146"/>
    </source>
</evidence>
<feature type="coiled-coil region" evidence="14">
    <location>
        <begin position="50"/>
        <end position="86"/>
    </location>
</feature>
<dbReference type="InterPro" id="IPR022911">
    <property type="entry name" value="Phe_tRNA_ligase_alpha1_bac"/>
</dbReference>
<keyword evidence="9 13" id="KW-0460">Magnesium</keyword>
<dbReference type="Proteomes" id="UP000286734">
    <property type="component" value="Unassembled WGS sequence"/>
</dbReference>
<evidence type="ECO:0000256" key="9">
    <source>
        <dbReference type="ARBA" id="ARBA00022842"/>
    </source>
</evidence>
<evidence type="ECO:0000256" key="12">
    <source>
        <dbReference type="ARBA" id="ARBA00049255"/>
    </source>
</evidence>
<evidence type="ECO:0000313" key="26">
    <source>
        <dbReference type="Proteomes" id="UP000288082"/>
    </source>
</evidence>
<dbReference type="Gene3D" id="3.30.930.10">
    <property type="entry name" value="Bira Bifunctional Protein, Domain 2"/>
    <property type="match status" value="1"/>
</dbReference>
<dbReference type="InterPro" id="IPR045864">
    <property type="entry name" value="aa-tRNA-synth_II/BPL/LPL"/>
</dbReference>
<dbReference type="PANTHER" id="PTHR11538:SF41">
    <property type="entry name" value="PHENYLALANINE--TRNA LIGASE, MITOCHONDRIAL"/>
    <property type="match status" value="1"/>
</dbReference>
<evidence type="ECO:0000313" key="20">
    <source>
        <dbReference type="EMBL" id="RTI08342.1"/>
    </source>
</evidence>
<keyword evidence="6 13" id="KW-0479">Metal-binding</keyword>
<dbReference type="CDD" id="cd00496">
    <property type="entry name" value="PheRS_alpha_core"/>
    <property type="match status" value="1"/>
</dbReference>
<evidence type="ECO:0000256" key="8">
    <source>
        <dbReference type="ARBA" id="ARBA00022840"/>
    </source>
</evidence>
<sequence length="353" mass="40276">MRELEQEALAAIREARDLEALKTLKARYLGKKGLLTQEMKALASLPLEERKAKGQALNALKEAIERALEEREKALVEEELRRALERERQDVSLPGVEVFTGGLHPITLMERELVEIFRSLGYQAVEGPEVESEFFNFDALNIPEHHPARDMWDTFWLEGEEHSLPGPLGEEVRGRLLLRTHTSPMQVRYMVAHTPPFRIVVPGRVFRFEQTDATHEAVFHQLEGLVVGEGITMAHLKGAIYELAQALYGPESRVRFQPVYFPFVEPGAQFAIWWPEGRKWLELGGAGMVHPKVFQAVEEYRKALGLPPAYQGVTGFAFGLGIERLAMLRYNIPDIRYFFGGRLKFLEQFRGIL</sequence>
<dbReference type="InterPro" id="IPR010978">
    <property type="entry name" value="tRNA-bd_arm"/>
</dbReference>
<dbReference type="AlphaFoldDB" id="A0A348XP12"/>
<comment type="subcellular location">
    <subcellularLocation>
        <location evidence="1 13">Cytoplasm</location>
    </subcellularLocation>
</comment>
<keyword evidence="11 13" id="KW-0030">Aminoacyl-tRNA synthetase</keyword>
<keyword evidence="8 13" id="KW-0067">ATP-binding</keyword>
<dbReference type="RefSeq" id="WP_038031645.1">
    <property type="nucleotide sequence ID" value="NZ_PELM01000070.1"/>
</dbReference>
<organism evidence="17 22">
    <name type="scientific">Thermus scotoductus</name>
    <dbReference type="NCBI Taxonomy" id="37636"/>
    <lineage>
        <taxon>Bacteria</taxon>
        <taxon>Thermotogati</taxon>
        <taxon>Deinococcota</taxon>
        <taxon>Deinococci</taxon>
        <taxon>Thermales</taxon>
        <taxon>Thermaceae</taxon>
        <taxon>Thermus</taxon>
    </lineage>
</organism>
<dbReference type="EMBL" id="PEMH01000191">
    <property type="protein sequence ID" value="RTI00113.1"/>
    <property type="molecule type" value="Genomic_DNA"/>
</dbReference>
<dbReference type="Proteomes" id="UP000287173">
    <property type="component" value="Unassembled WGS sequence"/>
</dbReference>
<accession>A0A348XP12</accession>
<dbReference type="GO" id="GO:0006432">
    <property type="term" value="P:phenylalanyl-tRNA aminoacylation"/>
    <property type="evidence" value="ECO:0007669"/>
    <property type="project" value="UniProtKB-UniRule"/>
</dbReference>